<evidence type="ECO:0000256" key="1">
    <source>
        <dbReference type="ARBA" id="ARBA00007689"/>
    </source>
</evidence>
<dbReference type="Proteomes" id="UP000440096">
    <property type="component" value="Unassembled WGS sequence"/>
</dbReference>
<dbReference type="Pfam" id="PF03795">
    <property type="entry name" value="YCII"/>
    <property type="match status" value="1"/>
</dbReference>
<protein>
    <recommendedName>
        <fullName evidence="2">YCII-related domain-containing protein</fullName>
    </recommendedName>
</protein>
<dbReference type="InterPro" id="IPR011008">
    <property type="entry name" value="Dimeric_a/b-barrel"/>
</dbReference>
<dbReference type="RefSeq" id="WP_154759432.1">
    <property type="nucleotide sequence ID" value="NZ_WMBA01000046.1"/>
</dbReference>
<sequence length="132" mass="14954">MTEPHMDWEQLIKDGRDRGFLTKRLYAVNTVPTNGLGPVLAVLDEHAAYQVKLEQEGVMWAAGPFANDAEDEWEGEGFFVYRAESKAEAIRYAEADPMHSSGARTFRVRTWLLNEGSFRVQVNYSTGRAEIL</sequence>
<name>A0A6N7YZE2_9PSEU</name>
<feature type="domain" description="YCII-related" evidence="2">
    <location>
        <begin position="38"/>
        <end position="111"/>
    </location>
</feature>
<dbReference type="AlphaFoldDB" id="A0A6N7YZE2"/>
<dbReference type="Gene3D" id="3.30.70.1060">
    <property type="entry name" value="Dimeric alpha+beta barrel"/>
    <property type="match status" value="1"/>
</dbReference>
<dbReference type="InterPro" id="IPR005545">
    <property type="entry name" value="YCII"/>
</dbReference>
<proteinExistence type="inferred from homology"/>
<evidence type="ECO:0000313" key="3">
    <source>
        <dbReference type="EMBL" id="MTD57288.1"/>
    </source>
</evidence>
<dbReference type="SUPFAM" id="SSF54909">
    <property type="entry name" value="Dimeric alpha+beta barrel"/>
    <property type="match status" value="1"/>
</dbReference>
<evidence type="ECO:0000259" key="2">
    <source>
        <dbReference type="Pfam" id="PF03795"/>
    </source>
</evidence>
<dbReference type="EMBL" id="WMBA01000046">
    <property type="protein sequence ID" value="MTD57288.1"/>
    <property type="molecule type" value="Genomic_DNA"/>
</dbReference>
<organism evidence="3 4">
    <name type="scientific">Amycolatopsis pithecellobii</name>
    <dbReference type="NCBI Taxonomy" id="664692"/>
    <lineage>
        <taxon>Bacteria</taxon>
        <taxon>Bacillati</taxon>
        <taxon>Actinomycetota</taxon>
        <taxon>Actinomycetes</taxon>
        <taxon>Pseudonocardiales</taxon>
        <taxon>Pseudonocardiaceae</taxon>
        <taxon>Amycolatopsis</taxon>
    </lineage>
</organism>
<reference evidence="3 4" key="1">
    <citation type="submission" date="2019-11" db="EMBL/GenBank/DDBJ databases">
        <title>Draft genome of Amycolatopsis RM579.</title>
        <authorList>
            <person name="Duangmal K."/>
            <person name="Mingma R."/>
        </authorList>
    </citation>
    <scope>NUCLEOTIDE SEQUENCE [LARGE SCALE GENOMIC DNA]</scope>
    <source>
        <strain evidence="3 4">RM579</strain>
    </source>
</reference>
<comment type="similarity">
    <text evidence="1">Belongs to the YciI family.</text>
</comment>
<dbReference type="OrthoDB" id="5523400at2"/>
<accession>A0A6N7YZE2</accession>
<gene>
    <name evidence="3" type="ORF">GKO32_25405</name>
</gene>
<evidence type="ECO:0000313" key="4">
    <source>
        <dbReference type="Proteomes" id="UP000440096"/>
    </source>
</evidence>
<keyword evidence="4" id="KW-1185">Reference proteome</keyword>
<comment type="caution">
    <text evidence="3">The sequence shown here is derived from an EMBL/GenBank/DDBJ whole genome shotgun (WGS) entry which is preliminary data.</text>
</comment>